<protein>
    <submittedName>
        <fullName evidence="2">Glutathione hydrolase 1-like</fullName>
    </submittedName>
</protein>
<accession>A0ABM4UQK0</accession>
<dbReference type="InterPro" id="IPR043137">
    <property type="entry name" value="GGT_ssub_C"/>
</dbReference>
<dbReference type="Gene3D" id="1.10.246.130">
    <property type="match status" value="1"/>
</dbReference>
<organism evidence="1 2">
    <name type="scientific">Coffea arabica</name>
    <name type="common">Arabian coffee</name>
    <dbReference type="NCBI Taxonomy" id="13443"/>
    <lineage>
        <taxon>Eukaryota</taxon>
        <taxon>Viridiplantae</taxon>
        <taxon>Streptophyta</taxon>
        <taxon>Embryophyta</taxon>
        <taxon>Tracheophyta</taxon>
        <taxon>Spermatophyta</taxon>
        <taxon>Magnoliopsida</taxon>
        <taxon>eudicotyledons</taxon>
        <taxon>Gunneridae</taxon>
        <taxon>Pentapetalae</taxon>
        <taxon>asterids</taxon>
        <taxon>lamiids</taxon>
        <taxon>Gentianales</taxon>
        <taxon>Rubiaceae</taxon>
        <taxon>Ixoroideae</taxon>
        <taxon>Gardenieae complex</taxon>
        <taxon>Bertiereae - Coffeeae clade</taxon>
        <taxon>Coffeeae</taxon>
        <taxon>Coffea</taxon>
    </lineage>
</organism>
<gene>
    <name evidence="2" type="primary">LOC140008625</name>
</gene>
<evidence type="ECO:0000313" key="2">
    <source>
        <dbReference type="RefSeq" id="XP_071909555.1"/>
    </source>
</evidence>
<dbReference type="InterPro" id="IPR029055">
    <property type="entry name" value="Ntn_hydrolases_N"/>
</dbReference>
<dbReference type="GeneID" id="140008625"/>
<sequence length="271" mass="30061">MWIKEKGTFACLLADSKYPIQYEDTSNISSSLQIHREIESLKHAFPVRMNLGDPDFVDVKKVLSDVQSHEFAAELKKTIYDNMTFDSNYYDGSHLSIVDSERNAVSMTTTINSYFGALYLSPSTGIVLNNEMVDFSILENVTGDGAPPAPPNFICPFKRPLSSKTPTIVLKDEQLTAIVGARERSKDNSWNHGGVSDCTLTYCNMETGPRYVIEDHFELPEKKGHNLTSLGGGSIYQFIVQENGHVLAALPQILTVPLTTLLEMTSSQNAK</sequence>
<dbReference type="InterPro" id="IPR000101">
    <property type="entry name" value="GGT_peptidase"/>
</dbReference>
<dbReference type="RefSeq" id="XP_071909555.1">
    <property type="nucleotide sequence ID" value="XM_072053454.1"/>
</dbReference>
<dbReference type="SUPFAM" id="SSF56235">
    <property type="entry name" value="N-terminal nucleophile aminohydrolases (Ntn hydrolases)"/>
    <property type="match status" value="1"/>
</dbReference>
<evidence type="ECO:0000313" key="1">
    <source>
        <dbReference type="Proteomes" id="UP001652660"/>
    </source>
</evidence>
<reference evidence="2" key="1">
    <citation type="submission" date="2025-08" db="UniProtKB">
        <authorList>
            <consortium name="RefSeq"/>
        </authorList>
    </citation>
    <scope>IDENTIFICATION</scope>
    <source>
        <tissue evidence="2">Leaves</tissue>
    </source>
</reference>
<name>A0ABM4UQK0_COFAR</name>
<dbReference type="PANTHER" id="PTHR11686">
    <property type="entry name" value="GAMMA GLUTAMYL TRANSPEPTIDASE"/>
    <property type="match status" value="1"/>
</dbReference>
<dbReference type="Pfam" id="PF01019">
    <property type="entry name" value="G_glu_transpept"/>
    <property type="match status" value="1"/>
</dbReference>
<dbReference type="InterPro" id="IPR043138">
    <property type="entry name" value="GGT_lsub"/>
</dbReference>
<keyword evidence="1" id="KW-1185">Reference proteome</keyword>
<dbReference type="Gene3D" id="3.60.20.40">
    <property type="match status" value="1"/>
</dbReference>
<dbReference type="PRINTS" id="PR01210">
    <property type="entry name" value="GGTRANSPTASE"/>
</dbReference>
<dbReference type="Proteomes" id="UP001652660">
    <property type="component" value="Chromosome 6c"/>
</dbReference>
<proteinExistence type="predicted"/>
<dbReference type="PANTHER" id="PTHR11686:SF34">
    <property type="entry name" value="GLUTATHIONE HYDROLASE 1-RELATED"/>
    <property type="match status" value="1"/>
</dbReference>